<gene>
    <name evidence="4" type="ORF">N4T56_07250</name>
</gene>
<evidence type="ECO:0000313" key="4">
    <source>
        <dbReference type="EMBL" id="MCT8986326.1"/>
    </source>
</evidence>
<dbReference type="PANTHER" id="PTHR42932">
    <property type="entry name" value="GENERAL STRESS PROTEIN 20U"/>
    <property type="match status" value="1"/>
</dbReference>
<feature type="domain" description="Ferritin/DPS" evidence="3">
    <location>
        <begin position="18"/>
        <end position="153"/>
    </location>
</feature>
<evidence type="ECO:0000256" key="2">
    <source>
        <dbReference type="RuleBase" id="RU003875"/>
    </source>
</evidence>
<name>A0ABT2P102_9GAMM</name>
<dbReference type="EMBL" id="JAODOQ010000001">
    <property type="protein sequence ID" value="MCT8986326.1"/>
    <property type="molecule type" value="Genomic_DNA"/>
</dbReference>
<sequence>MTEIDIGIKKDDRLKIAEGLKSLLADSYTLYLQTHNFHWNVTGVQFRELHLMFEEHYTELATAVDDIAERIRTLDVAAPGTYKEFARLSSIKEVEGVPSSIEMVELLIKGHEQVVRTSREVLKLAQEADDESTASLVSDRMGIHEKTAWMLRATRK</sequence>
<reference evidence="4" key="1">
    <citation type="submission" date="2022-09" db="EMBL/GenBank/DDBJ databases">
        <title>Shewanella sp. KJ10-1 sp.nov, isolated from marine algae.</title>
        <authorList>
            <person name="Butt M."/>
            <person name="Lee J.K."/>
            <person name="Kim J.M."/>
            <person name="Choi D.G."/>
        </authorList>
    </citation>
    <scope>NUCLEOTIDE SEQUENCE</scope>
    <source>
        <strain evidence="4">KJ10-1</strain>
    </source>
</reference>
<dbReference type="InterPro" id="IPR009078">
    <property type="entry name" value="Ferritin-like_SF"/>
</dbReference>
<proteinExistence type="inferred from homology"/>
<dbReference type="CDD" id="cd01043">
    <property type="entry name" value="DPS"/>
    <property type="match status" value="1"/>
</dbReference>
<organism evidence="4 5">
    <name type="scientific">Shewanella phaeophyticola</name>
    <dbReference type="NCBI Taxonomy" id="2978345"/>
    <lineage>
        <taxon>Bacteria</taxon>
        <taxon>Pseudomonadati</taxon>
        <taxon>Pseudomonadota</taxon>
        <taxon>Gammaproteobacteria</taxon>
        <taxon>Alteromonadales</taxon>
        <taxon>Shewanellaceae</taxon>
        <taxon>Shewanella</taxon>
    </lineage>
</organism>
<comment type="caution">
    <text evidence="4">The sequence shown here is derived from an EMBL/GenBank/DDBJ whole genome shotgun (WGS) entry which is preliminary data.</text>
</comment>
<dbReference type="InterPro" id="IPR008331">
    <property type="entry name" value="Ferritin_DPS_dom"/>
</dbReference>
<dbReference type="PROSITE" id="PS00818">
    <property type="entry name" value="DPS_1"/>
    <property type="match status" value="1"/>
</dbReference>
<comment type="similarity">
    <text evidence="1 2">Belongs to the Dps family.</text>
</comment>
<keyword evidence="5" id="KW-1185">Reference proteome</keyword>
<dbReference type="InterPro" id="IPR002177">
    <property type="entry name" value="DPS_DNA-bd"/>
</dbReference>
<evidence type="ECO:0000256" key="1">
    <source>
        <dbReference type="ARBA" id="ARBA00009497"/>
    </source>
</evidence>
<evidence type="ECO:0000259" key="3">
    <source>
        <dbReference type="Pfam" id="PF00210"/>
    </source>
</evidence>
<evidence type="ECO:0000313" key="5">
    <source>
        <dbReference type="Proteomes" id="UP001431192"/>
    </source>
</evidence>
<dbReference type="Pfam" id="PF00210">
    <property type="entry name" value="Ferritin"/>
    <property type="match status" value="1"/>
</dbReference>
<dbReference type="Proteomes" id="UP001431192">
    <property type="component" value="Unassembled WGS sequence"/>
</dbReference>
<dbReference type="InterPro" id="IPR023188">
    <property type="entry name" value="DPS_DNA-bd_CS"/>
</dbReference>
<dbReference type="InterPro" id="IPR012347">
    <property type="entry name" value="Ferritin-like"/>
</dbReference>
<protein>
    <submittedName>
        <fullName evidence="4">DNA starvation/stationary phase protection protein</fullName>
    </submittedName>
</protein>
<accession>A0ABT2P102</accession>
<dbReference type="PROSITE" id="PS00819">
    <property type="entry name" value="DPS_2"/>
    <property type="match status" value="1"/>
</dbReference>
<dbReference type="PIRSF" id="PIRSF005900">
    <property type="entry name" value="Dps"/>
    <property type="match status" value="1"/>
</dbReference>
<dbReference type="PRINTS" id="PR01346">
    <property type="entry name" value="HELNAPAPROT"/>
</dbReference>
<dbReference type="SUPFAM" id="SSF47240">
    <property type="entry name" value="Ferritin-like"/>
    <property type="match status" value="1"/>
</dbReference>
<dbReference type="RefSeq" id="WP_261732745.1">
    <property type="nucleotide sequence ID" value="NZ_JAODOQ010000001.1"/>
</dbReference>
<dbReference type="PANTHER" id="PTHR42932:SF3">
    <property type="entry name" value="DNA PROTECTION DURING STARVATION PROTEIN"/>
    <property type="match status" value="1"/>
</dbReference>
<dbReference type="Gene3D" id="1.20.1260.10">
    <property type="match status" value="1"/>
</dbReference>